<dbReference type="PROSITE" id="PS51257">
    <property type="entry name" value="PROKAR_LIPOPROTEIN"/>
    <property type="match status" value="1"/>
</dbReference>
<dbReference type="AlphaFoldDB" id="A0A9X2B2E3"/>
<sequence length="180" mass="19950">MPRKFKGIHILSTTIILLLGGCGVPSTPKDLIEPPVPETSLQTGNISQDLIKLLPQKAQILSPVQEKAGNDISFGDMDGDGVDEAVIVYKEKNKTGKMLKAALFTLHQEQWHKISEVEGYGYGLDYVRMTDIDHDGRSELALGWSLGEAGNGLNIYSWRNDTLKLLSKKVYQEKPDLNLK</sequence>
<proteinExistence type="predicted"/>
<dbReference type="SUPFAM" id="SSF69318">
    <property type="entry name" value="Integrin alpha N-terminal domain"/>
    <property type="match status" value="1"/>
</dbReference>
<evidence type="ECO:0008006" key="3">
    <source>
        <dbReference type="Google" id="ProtNLM"/>
    </source>
</evidence>
<protein>
    <recommendedName>
        <fullName evidence="3">VCBS repeat-containing protein</fullName>
    </recommendedName>
</protein>
<dbReference type="EMBL" id="JALIRP010000004">
    <property type="protein sequence ID" value="MCJ8012419.1"/>
    <property type="molecule type" value="Genomic_DNA"/>
</dbReference>
<accession>A0A9X2B2E3</accession>
<evidence type="ECO:0000313" key="2">
    <source>
        <dbReference type="Proteomes" id="UP001139347"/>
    </source>
</evidence>
<organism evidence="1 2">
    <name type="scientific">Paenibacillus mangrovi</name>
    <dbReference type="NCBI Taxonomy" id="2931978"/>
    <lineage>
        <taxon>Bacteria</taxon>
        <taxon>Bacillati</taxon>
        <taxon>Bacillota</taxon>
        <taxon>Bacilli</taxon>
        <taxon>Bacillales</taxon>
        <taxon>Paenibacillaceae</taxon>
        <taxon>Paenibacillus</taxon>
    </lineage>
</organism>
<dbReference type="RefSeq" id="WP_244725219.1">
    <property type="nucleotide sequence ID" value="NZ_JALIRP010000004.1"/>
</dbReference>
<name>A0A9X2B2E3_9BACL</name>
<reference evidence="1" key="1">
    <citation type="submission" date="2022-04" db="EMBL/GenBank/DDBJ databases">
        <title>Paenibacillus mangrovi sp. nov., a novel endophytic bacterium isolated from bark of Kandelia candel.</title>
        <authorList>
            <person name="Tuo L."/>
        </authorList>
    </citation>
    <scope>NUCLEOTIDE SEQUENCE</scope>
    <source>
        <strain evidence="1">KQZ6P-2</strain>
    </source>
</reference>
<gene>
    <name evidence="1" type="ORF">MUG84_11815</name>
</gene>
<keyword evidence="2" id="KW-1185">Reference proteome</keyword>
<dbReference type="Proteomes" id="UP001139347">
    <property type="component" value="Unassembled WGS sequence"/>
</dbReference>
<comment type="caution">
    <text evidence="1">The sequence shown here is derived from an EMBL/GenBank/DDBJ whole genome shotgun (WGS) entry which is preliminary data.</text>
</comment>
<evidence type="ECO:0000313" key="1">
    <source>
        <dbReference type="EMBL" id="MCJ8012419.1"/>
    </source>
</evidence>
<dbReference type="InterPro" id="IPR028994">
    <property type="entry name" value="Integrin_alpha_N"/>
</dbReference>